<proteinExistence type="predicted"/>
<organism evidence="1 2">
    <name type="scientific">Niallia oryzisoli</name>
    <dbReference type="NCBI Taxonomy" id="1737571"/>
    <lineage>
        <taxon>Bacteria</taxon>
        <taxon>Bacillati</taxon>
        <taxon>Bacillota</taxon>
        <taxon>Bacilli</taxon>
        <taxon>Bacillales</taxon>
        <taxon>Bacillaceae</taxon>
        <taxon>Niallia</taxon>
    </lineage>
</organism>
<dbReference type="Proteomes" id="UP001357223">
    <property type="component" value="Chromosome"/>
</dbReference>
<gene>
    <name evidence="1" type="ORF">R4Z09_29500</name>
</gene>
<dbReference type="RefSeq" id="WP_338450171.1">
    <property type="nucleotide sequence ID" value="NZ_CP137640.1"/>
</dbReference>
<name>A0ABZ2CDM3_9BACI</name>
<evidence type="ECO:0000313" key="2">
    <source>
        <dbReference type="Proteomes" id="UP001357223"/>
    </source>
</evidence>
<protein>
    <submittedName>
        <fullName evidence="1">Uncharacterized protein</fullName>
    </submittedName>
</protein>
<evidence type="ECO:0000313" key="1">
    <source>
        <dbReference type="EMBL" id="WVX81241.1"/>
    </source>
</evidence>
<keyword evidence="2" id="KW-1185">Reference proteome</keyword>
<dbReference type="EMBL" id="CP137640">
    <property type="protein sequence ID" value="WVX81241.1"/>
    <property type="molecule type" value="Genomic_DNA"/>
</dbReference>
<accession>A0ABZ2CDM3</accession>
<reference evidence="1 2" key="1">
    <citation type="submission" date="2023-10" db="EMBL/GenBank/DDBJ databases">
        <title>Niallia locisalis sp.nov. isolated from a salt pond sample.</title>
        <authorList>
            <person name="Li X.-J."/>
            <person name="Dong L."/>
        </authorList>
    </citation>
    <scope>NUCLEOTIDE SEQUENCE [LARGE SCALE GENOMIC DNA]</scope>
    <source>
        <strain evidence="1 2">DSM 29761</strain>
    </source>
</reference>
<sequence length="52" mass="6339">MQKRVVFNDEIYTIIYDYGNGCIEIRKESSKYSYRYVELVKKEQVRLLTQDI</sequence>